<dbReference type="InterPro" id="IPR026444">
    <property type="entry name" value="Secre_tail"/>
</dbReference>
<dbReference type="InterPro" id="IPR036852">
    <property type="entry name" value="Peptidase_S8/S53_dom_sf"/>
</dbReference>
<dbReference type="Gene3D" id="3.40.50.200">
    <property type="entry name" value="Peptidase S8/S53 domain"/>
    <property type="match status" value="1"/>
</dbReference>
<accession>A0ABX7QCE7</accession>
<reference evidence="5 6" key="1">
    <citation type="submission" date="2021-03" db="EMBL/GenBank/DDBJ databases">
        <title>Flavobacterium kribbensis sp. nov, an endophytic bacteria, isolated from soybean.</title>
        <authorList>
            <person name="Lee J."/>
            <person name="Seo J."/>
        </authorList>
    </citation>
    <scope>NUCLEOTIDE SEQUENCE [LARGE SCALE GENOMIC DNA]</scope>
    <source>
        <strain evidence="5 6">BB8</strain>
    </source>
</reference>
<sequence length="904" mass="101166">MKTRIIFLFFMICTICFSQNSEKWQQYLKKESETKSEKYYLTTLKIAYDNKYKIIKKLDTVFCIVENENLKSKRISTELLEVNNLWKLPSNFSNSKKENTYVIASDSITTLIADLKSVNISDIKILDNNLVLLKSDSQKITDKVIVLNSVSSISLESLLPKAESKIIDQNFTINYINKANANFPLLTGDNQIISIKDDLFNVNDIDLVNKHVSSSTQSSIVSSHATDMATIASGLGNSSALGKGVAPRAKLQSSDFLNIYPDEITTLEGAVTQNHSYGTVIENFYGSLANAYDEQLHLNPNLTHCFSSGNLGVEGYKSLTGNFKQSKNSITIGCIDQNEIIMPFSSKGPAYDGRIKPELVAFSTQGTSNSTALVTGIITLMKQHYKNLNNTALTNSQVKAILINSAKDLGNIGPDFKYGYGNINADKCLKTITDNRIISDNLASGQTNSHNITLPSNAKNLKITLVWNDLPAPINSNISLVNDLDLEVISPENHVFFPWILNPDSPEQQATKGKDKINNIEQITVENPSSGLYTISIIGSYIANASQDYSIVYEYELENQFEWNYPVSHDNFPYDGKTISPFKWNSSFSENLGKLSITYDNGQNWEILSNNVNLNSGQFAYTPSEKKFSKAKLKMTIDNTDYISDDFTVSYDLDITTALVCDGTTEINWYKPSDVTAFNIYQLVGDHLEFKEQITNADYVYTDGNIYTVVPVFNNTEGIKSESTLQYSDNSNCYFETALAEVFEENKIKVSTSLFSLYNISKIEIIKMLTTSEEVIGTIDDIDSKTLSFLDTTPIKGTNKYKINIILKNNHIISSLVFDTNYLADDLFFVYPTILTKNEELNIETQKEHEAKFYLYDMNGQTVFTSPLLLKNSSIRLKNTATGIYIYKIVTNSGEVQTGKIAVL</sequence>
<name>A0ABX7QCE7_9FLAO</name>
<protein>
    <submittedName>
        <fullName evidence="5">S8 family serine peptidase</fullName>
    </submittedName>
</protein>
<dbReference type="SUPFAM" id="SSF52743">
    <property type="entry name" value="Subtilisin-like"/>
    <property type="match status" value="1"/>
</dbReference>
<keyword evidence="3" id="KW-0645">Protease</keyword>
<organism evidence="5 6">
    <name type="scientific">Flavobacterium endoglycinae</name>
    <dbReference type="NCBI Taxonomy" id="2816357"/>
    <lineage>
        <taxon>Bacteria</taxon>
        <taxon>Pseudomonadati</taxon>
        <taxon>Bacteroidota</taxon>
        <taxon>Flavobacteriia</taxon>
        <taxon>Flavobacteriales</taxon>
        <taxon>Flavobacteriaceae</taxon>
        <taxon>Flavobacterium</taxon>
    </lineage>
</organism>
<dbReference type="PANTHER" id="PTHR43399:SF4">
    <property type="entry name" value="CELL WALL-ASSOCIATED PROTEASE"/>
    <property type="match status" value="1"/>
</dbReference>
<gene>
    <name evidence="5" type="ORF">J0383_19010</name>
</gene>
<dbReference type="PANTHER" id="PTHR43399">
    <property type="entry name" value="SUBTILISIN-RELATED"/>
    <property type="match status" value="1"/>
</dbReference>
<evidence type="ECO:0000313" key="6">
    <source>
        <dbReference type="Proteomes" id="UP000663440"/>
    </source>
</evidence>
<dbReference type="EMBL" id="CP071448">
    <property type="protein sequence ID" value="QSW88334.1"/>
    <property type="molecule type" value="Genomic_DNA"/>
</dbReference>
<feature type="active site" description="Charge relay system" evidence="3">
    <location>
        <position position="368"/>
    </location>
</feature>
<evidence type="ECO:0000256" key="3">
    <source>
        <dbReference type="PROSITE-ProRule" id="PRU01240"/>
    </source>
</evidence>
<dbReference type="NCBIfam" id="TIGR04183">
    <property type="entry name" value="Por_Secre_tail"/>
    <property type="match status" value="1"/>
</dbReference>
<evidence type="ECO:0000256" key="2">
    <source>
        <dbReference type="ARBA" id="ARBA00022729"/>
    </source>
</evidence>
<feature type="active site" description="Charge relay system" evidence="3">
    <location>
        <position position="197"/>
    </location>
</feature>
<keyword evidence="6" id="KW-1185">Reference proteome</keyword>
<evidence type="ECO:0000259" key="4">
    <source>
        <dbReference type="Pfam" id="PF00082"/>
    </source>
</evidence>
<feature type="active site" description="Charge relay system" evidence="3">
    <location>
        <position position="224"/>
    </location>
</feature>
<feature type="domain" description="Peptidase S8/S53" evidence="4">
    <location>
        <begin position="192"/>
        <end position="421"/>
    </location>
</feature>
<evidence type="ECO:0000256" key="1">
    <source>
        <dbReference type="ARBA" id="ARBA00011073"/>
    </source>
</evidence>
<dbReference type="InterPro" id="IPR034058">
    <property type="entry name" value="TagA/B/C/D_pept_dom"/>
</dbReference>
<comment type="similarity">
    <text evidence="1 3">Belongs to the peptidase S8 family.</text>
</comment>
<dbReference type="InterPro" id="IPR000209">
    <property type="entry name" value="Peptidase_S8/S53_dom"/>
</dbReference>
<keyword evidence="2" id="KW-0732">Signal</keyword>
<dbReference type="CDD" id="cd04842">
    <property type="entry name" value="Peptidases_S8_Kp43_protease"/>
    <property type="match status" value="1"/>
</dbReference>
<dbReference type="Gene3D" id="2.60.120.380">
    <property type="match status" value="1"/>
</dbReference>
<evidence type="ECO:0000313" key="5">
    <source>
        <dbReference type="EMBL" id="QSW88334.1"/>
    </source>
</evidence>
<dbReference type="Proteomes" id="UP000663440">
    <property type="component" value="Chromosome"/>
</dbReference>
<proteinExistence type="inferred from homology"/>
<keyword evidence="3" id="KW-0378">Hydrolase</keyword>
<keyword evidence="3" id="KW-0720">Serine protease</keyword>
<dbReference type="PROSITE" id="PS51892">
    <property type="entry name" value="SUBTILASE"/>
    <property type="match status" value="1"/>
</dbReference>
<dbReference type="InterPro" id="IPR051048">
    <property type="entry name" value="Peptidase_S8/S53_subtilisin"/>
</dbReference>
<dbReference type="Pfam" id="PF00082">
    <property type="entry name" value="Peptidase_S8"/>
    <property type="match status" value="1"/>
</dbReference>